<name>A0A087URE3_STEMI</name>
<dbReference type="AlphaFoldDB" id="A0A087URE3"/>
<feature type="non-terminal residue" evidence="1">
    <location>
        <position position="471"/>
    </location>
</feature>
<evidence type="ECO:0000313" key="2">
    <source>
        <dbReference type="Proteomes" id="UP000054359"/>
    </source>
</evidence>
<proteinExistence type="predicted"/>
<dbReference type="OMA" id="ICQADIL"/>
<dbReference type="InterPro" id="IPR021463">
    <property type="entry name" value="Methyltransf_34"/>
</dbReference>
<gene>
    <name evidence="1" type="ORF">X975_19927</name>
</gene>
<accession>A0A087URE3</accession>
<organism evidence="1 2">
    <name type="scientific">Stegodyphus mimosarum</name>
    <name type="common">African social velvet spider</name>
    <dbReference type="NCBI Taxonomy" id="407821"/>
    <lineage>
        <taxon>Eukaryota</taxon>
        <taxon>Metazoa</taxon>
        <taxon>Ecdysozoa</taxon>
        <taxon>Arthropoda</taxon>
        <taxon>Chelicerata</taxon>
        <taxon>Arachnida</taxon>
        <taxon>Araneae</taxon>
        <taxon>Araneomorphae</taxon>
        <taxon>Entelegynae</taxon>
        <taxon>Eresoidea</taxon>
        <taxon>Eresidae</taxon>
        <taxon>Stegodyphus</taxon>
    </lineage>
</organism>
<reference evidence="1 2" key="1">
    <citation type="submission" date="2013-11" db="EMBL/GenBank/DDBJ databases">
        <title>Genome sequencing of Stegodyphus mimosarum.</title>
        <authorList>
            <person name="Bechsgaard J."/>
        </authorList>
    </citation>
    <scope>NUCLEOTIDE SEQUENCE [LARGE SCALE GENOMIC DNA]</scope>
</reference>
<protein>
    <submittedName>
        <fullName evidence="1">Uncharacterized protein</fullName>
    </submittedName>
</protein>
<evidence type="ECO:0000313" key="1">
    <source>
        <dbReference type="EMBL" id="KFM79932.1"/>
    </source>
</evidence>
<keyword evidence="2" id="KW-1185">Reference proteome</keyword>
<dbReference type="Pfam" id="PF11312">
    <property type="entry name" value="Methyltransf_34"/>
    <property type="match status" value="1"/>
</dbReference>
<sequence>MDFFEIKSDVDILENFESDLLEFYHQVIRKEFDLSDTRSVLTLKRTLQQVLRSTVDQSAPVYNTPAKRAAYVFRRSPIISSIAGHHLLQLFKHNPRKIDQAFLRGELKVCCLGGGPGTDAVAVSKIITVLHHFFWFHNRQQLKLKFTIIDSEENWKITAQNVMEVLEQNPVFFDAEKMSLSFQFLKADLTQPLKGDSLLEICQADILTMFYLSSSLGKNITKPTEHQLIQKIFDNMKTGALLFYIDVPLCQHYRAMSVSANMFQNVSEVYGPFEHKLHLLPLNAIKKHIELYSKDLGYKMCLYSSISTVSAWYKDSPPPPNLTSVMEKIDCVRKMRTAISQDRNRSGRNISQKKIEKREKQAMQIKLSLERRLAKQAKFREMERSRSLNASKLKAFNSEVQRLILGRMYVNTDDSEAEEQKHFERSPVDSEDAAFFLTKPKIKRIFCKQEFQEKYPKLKEKKSKKSMWEEL</sequence>
<dbReference type="OrthoDB" id="6437175at2759"/>
<dbReference type="EMBL" id="KK121183">
    <property type="protein sequence ID" value="KFM79932.1"/>
    <property type="molecule type" value="Genomic_DNA"/>
</dbReference>
<dbReference type="Proteomes" id="UP000054359">
    <property type="component" value="Unassembled WGS sequence"/>
</dbReference>